<dbReference type="Pfam" id="PF06568">
    <property type="entry name" value="YjiS-like"/>
    <property type="match status" value="1"/>
</dbReference>
<accession>A0A1N7L2G5</accession>
<sequence length="64" mass="7631">MAQEITLPHSLSRRLLRRLLRHLARWRRTRATRRALARLGPDQLRDIGLSAPEARREAARPFWH</sequence>
<name>A0A1N7L2G5_9RHOB</name>
<protein>
    <submittedName>
        <fullName evidence="2">Uncharacterized conserved protein YjiS, DUF1127 family</fullName>
    </submittedName>
</protein>
<evidence type="ECO:0000259" key="1">
    <source>
        <dbReference type="Pfam" id="PF06568"/>
    </source>
</evidence>
<dbReference type="STRING" id="407234.SAMN05421795_102470"/>
<gene>
    <name evidence="2" type="ORF">SAMN05421795_102470</name>
</gene>
<evidence type="ECO:0000313" key="2">
    <source>
        <dbReference type="EMBL" id="SIS68048.1"/>
    </source>
</evidence>
<feature type="domain" description="YjiS-like" evidence="1">
    <location>
        <begin position="19"/>
        <end position="51"/>
    </location>
</feature>
<dbReference type="InterPro" id="IPR009506">
    <property type="entry name" value="YjiS-like"/>
</dbReference>
<reference evidence="3" key="1">
    <citation type="submission" date="2017-01" db="EMBL/GenBank/DDBJ databases">
        <authorList>
            <person name="Varghese N."/>
            <person name="Submissions S."/>
        </authorList>
    </citation>
    <scope>NUCLEOTIDE SEQUENCE [LARGE SCALE GENOMIC DNA]</scope>
    <source>
        <strain evidence="3">DSM 18714</strain>
    </source>
</reference>
<dbReference type="RefSeq" id="WP_076364266.1">
    <property type="nucleotide sequence ID" value="NZ_FTOM01000002.1"/>
</dbReference>
<dbReference type="Proteomes" id="UP000186098">
    <property type="component" value="Unassembled WGS sequence"/>
</dbReference>
<proteinExistence type="predicted"/>
<dbReference type="EMBL" id="FTOM01000002">
    <property type="protein sequence ID" value="SIS68048.1"/>
    <property type="molecule type" value="Genomic_DNA"/>
</dbReference>
<evidence type="ECO:0000313" key="3">
    <source>
        <dbReference type="Proteomes" id="UP000186098"/>
    </source>
</evidence>
<dbReference type="AlphaFoldDB" id="A0A1N7L2G5"/>
<organism evidence="2 3">
    <name type="scientific">Phaeovulum vinaykumarii</name>
    <dbReference type="NCBI Taxonomy" id="407234"/>
    <lineage>
        <taxon>Bacteria</taxon>
        <taxon>Pseudomonadati</taxon>
        <taxon>Pseudomonadota</taxon>
        <taxon>Alphaproteobacteria</taxon>
        <taxon>Rhodobacterales</taxon>
        <taxon>Paracoccaceae</taxon>
        <taxon>Phaeovulum</taxon>
    </lineage>
</organism>
<keyword evidence="3" id="KW-1185">Reference proteome</keyword>